<comment type="catalytic activity">
    <reaction evidence="1">
        <text>ATP + protein L-histidine = ADP + protein N-phospho-L-histidine.</text>
        <dbReference type="EC" id="2.7.13.3"/>
    </reaction>
</comment>
<feature type="transmembrane region" description="Helical" evidence="9">
    <location>
        <begin position="35"/>
        <end position="64"/>
    </location>
</feature>
<dbReference type="InterPro" id="IPR005467">
    <property type="entry name" value="His_kinase_dom"/>
</dbReference>
<dbReference type="PROSITE" id="PS50109">
    <property type="entry name" value="HIS_KIN"/>
    <property type="match status" value="1"/>
</dbReference>
<evidence type="ECO:0000256" key="4">
    <source>
        <dbReference type="ARBA" id="ARBA00022679"/>
    </source>
</evidence>
<dbReference type="InterPro" id="IPR003594">
    <property type="entry name" value="HATPase_dom"/>
</dbReference>
<keyword evidence="5" id="KW-0547">Nucleotide-binding</keyword>
<dbReference type="Gene3D" id="1.10.287.130">
    <property type="match status" value="1"/>
</dbReference>
<gene>
    <name evidence="11" type="ORF">JX001_16045</name>
</gene>
<evidence type="ECO:0000256" key="2">
    <source>
        <dbReference type="ARBA" id="ARBA00012438"/>
    </source>
</evidence>
<proteinExistence type="predicted"/>
<evidence type="ECO:0000256" key="6">
    <source>
        <dbReference type="ARBA" id="ARBA00022777"/>
    </source>
</evidence>
<dbReference type="SMART" id="SM00387">
    <property type="entry name" value="HATPase_c"/>
    <property type="match status" value="1"/>
</dbReference>
<reference evidence="11 12" key="1">
    <citation type="submission" date="2021-02" db="EMBL/GenBank/DDBJ databases">
        <title>Brevundimonas sp. CS1 genome sequence.</title>
        <authorList>
            <person name="Lee K."/>
            <person name="Choi Y.-J."/>
            <person name="Son H.-R."/>
        </authorList>
    </citation>
    <scope>NUCLEOTIDE SEQUENCE [LARGE SCALE GENOMIC DNA]</scope>
    <source>
        <strain evidence="11 12">CS1</strain>
    </source>
</reference>
<dbReference type="Proteomes" id="UP000662957">
    <property type="component" value="Chromosome"/>
</dbReference>
<feature type="transmembrane region" description="Helical" evidence="9">
    <location>
        <begin position="12"/>
        <end position="29"/>
    </location>
</feature>
<evidence type="ECO:0000256" key="7">
    <source>
        <dbReference type="ARBA" id="ARBA00022840"/>
    </source>
</evidence>
<evidence type="ECO:0000256" key="8">
    <source>
        <dbReference type="ARBA" id="ARBA00023012"/>
    </source>
</evidence>
<keyword evidence="9" id="KW-1133">Transmembrane helix</keyword>
<dbReference type="InterPro" id="IPR003661">
    <property type="entry name" value="HisK_dim/P_dom"/>
</dbReference>
<evidence type="ECO:0000259" key="10">
    <source>
        <dbReference type="PROSITE" id="PS50109"/>
    </source>
</evidence>
<dbReference type="InterPro" id="IPR036097">
    <property type="entry name" value="HisK_dim/P_sf"/>
</dbReference>
<organism evidence="11 12">
    <name type="scientific">Brevundimonas fontaquae</name>
    <dbReference type="NCBI Taxonomy" id="2813778"/>
    <lineage>
        <taxon>Bacteria</taxon>
        <taxon>Pseudomonadati</taxon>
        <taxon>Pseudomonadota</taxon>
        <taxon>Alphaproteobacteria</taxon>
        <taxon>Caulobacterales</taxon>
        <taxon>Caulobacteraceae</taxon>
        <taxon>Brevundimonas</taxon>
    </lineage>
</organism>
<dbReference type="EC" id="2.7.13.3" evidence="2"/>
<protein>
    <recommendedName>
        <fullName evidence="2">histidine kinase</fullName>
        <ecNumber evidence="2">2.7.13.3</ecNumber>
    </recommendedName>
</protein>
<dbReference type="SUPFAM" id="SSF55874">
    <property type="entry name" value="ATPase domain of HSP90 chaperone/DNA topoisomerase II/histidine kinase"/>
    <property type="match status" value="1"/>
</dbReference>
<keyword evidence="4" id="KW-0808">Transferase</keyword>
<feature type="transmembrane region" description="Helical" evidence="9">
    <location>
        <begin position="76"/>
        <end position="94"/>
    </location>
</feature>
<dbReference type="EMBL" id="CP070968">
    <property type="protein sequence ID" value="QSF55965.1"/>
    <property type="molecule type" value="Genomic_DNA"/>
</dbReference>
<keyword evidence="9" id="KW-0472">Membrane</keyword>
<dbReference type="GO" id="GO:0005524">
    <property type="term" value="F:ATP binding"/>
    <property type="evidence" value="ECO:0007669"/>
    <property type="project" value="UniProtKB-KW"/>
</dbReference>
<name>A0ABX7LW66_9CAUL</name>
<evidence type="ECO:0000256" key="9">
    <source>
        <dbReference type="SAM" id="Phobius"/>
    </source>
</evidence>
<evidence type="ECO:0000313" key="12">
    <source>
        <dbReference type="Proteomes" id="UP000662957"/>
    </source>
</evidence>
<dbReference type="SMART" id="SM00388">
    <property type="entry name" value="HisKA"/>
    <property type="match status" value="1"/>
</dbReference>
<keyword evidence="6" id="KW-0418">Kinase</keyword>
<dbReference type="InterPro" id="IPR004358">
    <property type="entry name" value="Sig_transdc_His_kin-like_C"/>
</dbReference>
<keyword evidence="9" id="KW-0812">Transmembrane</keyword>
<dbReference type="Pfam" id="PF00512">
    <property type="entry name" value="HisKA"/>
    <property type="match status" value="1"/>
</dbReference>
<keyword evidence="3" id="KW-0597">Phosphoprotein</keyword>
<dbReference type="Pfam" id="PF02518">
    <property type="entry name" value="HATPase_c"/>
    <property type="match status" value="1"/>
</dbReference>
<sequence length="477" mass="51140">MTLRSKTGWNGVLIACSTVLIATLIRSVLERFGNFYYLPLVPAVMATALLAGRLAVALAILLAIGTNLWLVQREDGLDAATNAALFAVIAWVIAEVCRRLIDSLEQARALTRDLAVREMLLDTIVASTPIVTLDREGRTRRVTPAAANLLRVDRLAAIAQPFGSLLPGFDETALTKARQGGEVLAPSSGPWTSGPSPLPGPPLTLHANVLPDDISPEHIILTLGDDSEAERIRRSERDLIARLSKVWRLNSMGEMAATLAHELNQPLSAAAVYLHASQVELAGLGPAADGPTKTIELAKAQLLRAGDIIRRMREHVATGARSVTEERASLIVLDLAPVFALIGQDTDTPIDLDMEETDDRVLADRIQIQQALANLVRNAVDAVIGREDARVTLTGRSHGSDGYEIAVSDNGDGIPAEQMDDIFHPMTTTKPGGMGLGLSVTRSIVESHGAALVVRRNPQGGATFSFRLPRLTEPDLP</sequence>
<dbReference type="InterPro" id="IPR036890">
    <property type="entry name" value="HATPase_C_sf"/>
</dbReference>
<dbReference type="CDD" id="cd00082">
    <property type="entry name" value="HisKA"/>
    <property type="match status" value="1"/>
</dbReference>
<accession>A0ABX7LW66</accession>
<dbReference type="PANTHER" id="PTHR43065:SF10">
    <property type="entry name" value="PEROXIDE STRESS-ACTIVATED HISTIDINE KINASE MAK3"/>
    <property type="match status" value="1"/>
</dbReference>
<keyword evidence="7 11" id="KW-0067">ATP-binding</keyword>
<dbReference type="PANTHER" id="PTHR43065">
    <property type="entry name" value="SENSOR HISTIDINE KINASE"/>
    <property type="match status" value="1"/>
</dbReference>
<dbReference type="Gene3D" id="3.30.565.10">
    <property type="entry name" value="Histidine kinase-like ATPase, C-terminal domain"/>
    <property type="match status" value="1"/>
</dbReference>
<evidence type="ECO:0000313" key="11">
    <source>
        <dbReference type="EMBL" id="QSF55965.1"/>
    </source>
</evidence>
<dbReference type="PRINTS" id="PR00344">
    <property type="entry name" value="BCTRLSENSOR"/>
</dbReference>
<keyword evidence="12" id="KW-1185">Reference proteome</keyword>
<keyword evidence="8" id="KW-0902">Two-component regulatory system</keyword>
<evidence type="ECO:0000256" key="1">
    <source>
        <dbReference type="ARBA" id="ARBA00000085"/>
    </source>
</evidence>
<dbReference type="SUPFAM" id="SSF47384">
    <property type="entry name" value="Homodimeric domain of signal transducing histidine kinase"/>
    <property type="match status" value="1"/>
</dbReference>
<feature type="domain" description="Histidine kinase" evidence="10">
    <location>
        <begin position="258"/>
        <end position="472"/>
    </location>
</feature>
<evidence type="ECO:0000256" key="5">
    <source>
        <dbReference type="ARBA" id="ARBA00022741"/>
    </source>
</evidence>
<evidence type="ECO:0000256" key="3">
    <source>
        <dbReference type="ARBA" id="ARBA00022553"/>
    </source>
</evidence>